<evidence type="ECO:0000313" key="2">
    <source>
        <dbReference type="Proteomes" id="UP001501410"/>
    </source>
</evidence>
<dbReference type="RefSeq" id="WP_344824038.1">
    <property type="nucleotide sequence ID" value="NZ_BAABEZ010000018.1"/>
</dbReference>
<proteinExistence type="predicted"/>
<dbReference type="Proteomes" id="UP001501410">
    <property type="component" value="Unassembled WGS sequence"/>
</dbReference>
<protein>
    <submittedName>
        <fullName evidence="1">Uncharacterized protein</fullName>
    </submittedName>
</protein>
<dbReference type="EMBL" id="BAABEZ010000018">
    <property type="protein sequence ID" value="GAA4452819.1"/>
    <property type="molecule type" value="Genomic_DNA"/>
</dbReference>
<evidence type="ECO:0000313" key="1">
    <source>
        <dbReference type="EMBL" id="GAA4452819.1"/>
    </source>
</evidence>
<reference evidence="2" key="1">
    <citation type="journal article" date="2019" name="Int. J. Syst. Evol. Microbiol.">
        <title>The Global Catalogue of Microorganisms (GCM) 10K type strain sequencing project: providing services to taxonomists for standard genome sequencing and annotation.</title>
        <authorList>
            <consortium name="The Broad Institute Genomics Platform"/>
            <consortium name="The Broad Institute Genome Sequencing Center for Infectious Disease"/>
            <person name="Wu L."/>
            <person name="Ma J."/>
        </authorList>
    </citation>
    <scope>NUCLEOTIDE SEQUENCE [LARGE SCALE GENOMIC DNA]</scope>
    <source>
        <strain evidence="2">JCM 31921</strain>
    </source>
</reference>
<name>A0ABP8MQ53_9BACT</name>
<organism evidence="1 2">
    <name type="scientific">Rurimicrobium arvi</name>
    <dbReference type="NCBI Taxonomy" id="2049916"/>
    <lineage>
        <taxon>Bacteria</taxon>
        <taxon>Pseudomonadati</taxon>
        <taxon>Bacteroidota</taxon>
        <taxon>Chitinophagia</taxon>
        <taxon>Chitinophagales</taxon>
        <taxon>Chitinophagaceae</taxon>
        <taxon>Rurimicrobium</taxon>
    </lineage>
</organism>
<sequence length="220" mass="24206">MQSNMQEWPECVLEWVAVHPFSALSEAQQAVVLSCMSSAEYDAMHEVSGTLSVMHEVSVNAGPGRKQVLMDRFDARHQPAAPQEMRKKIQWSFQLWRAAAVVLLGLCGWLSYGRRSAALPDSPVTTIRDTVVRIREVVVTNVVHDTFRLVAAVATSVPEHKIRKAAARLRGGQEHAVAMNSDFADIGVVSPAEVNAARNQSKGTSKKDDTLSHQYAFVVL</sequence>
<accession>A0ABP8MQ53</accession>
<keyword evidence="2" id="KW-1185">Reference proteome</keyword>
<comment type="caution">
    <text evidence="1">The sequence shown here is derived from an EMBL/GenBank/DDBJ whole genome shotgun (WGS) entry which is preliminary data.</text>
</comment>
<gene>
    <name evidence="1" type="ORF">GCM10023092_12310</name>
</gene>